<feature type="non-terminal residue" evidence="2">
    <location>
        <position position="175"/>
    </location>
</feature>
<evidence type="ECO:0000256" key="1">
    <source>
        <dbReference type="SAM" id="MobiDB-lite"/>
    </source>
</evidence>
<reference evidence="2" key="1">
    <citation type="journal article" date="2023" name="IScience">
        <title>Live-bearing cockroach genome reveals convergent evolutionary mechanisms linked to viviparity in insects and beyond.</title>
        <authorList>
            <person name="Fouks B."/>
            <person name="Harrison M.C."/>
            <person name="Mikhailova A.A."/>
            <person name="Marchal E."/>
            <person name="English S."/>
            <person name="Carruthers M."/>
            <person name="Jennings E.C."/>
            <person name="Chiamaka E.L."/>
            <person name="Frigard R.A."/>
            <person name="Pippel M."/>
            <person name="Attardo G.M."/>
            <person name="Benoit J.B."/>
            <person name="Bornberg-Bauer E."/>
            <person name="Tobe S.S."/>
        </authorList>
    </citation>
    <scope>NUCLEOTIDE SEQUENCE</scope>
    <source>
        <strain evidence="2">Stay&amp;Tobe</strain>
    </source>
</reference>
<reference evidence="2" key="2">
    <citation type="submission" date="2023-05" db="EMBL/GenBank/DDBJ databases">
        <authorList>
            <person name="Fouks B."/>
        </authorList>
    </citation>
    <scope>NUCLEOTIDE SEQUENCE</scope>
    <source>
        <strain evidence="2">Stay&amp;Tobe</strain>
        <tissue evidence="2">Testes</tissue>
    </source>
</reference>
<name>A0AAD8EDU0_DIPPU</name>
<accession>A0AAD8EDU0</accession>
<evidence type="ECO:0000313" key="2">
    <source>
        <dbReference type="EMBL" id="KAJ9586184.1"/>
    </source>
</evidence>
<feature type="region of interest" description="Disordered" evidence="1">
    <location>
        <begin position="108"/>
        <end position="159"/>
    </location>
</feature>
<protein>
    <submittedName>
        <fullName evidence="2">Uncharacterized protein</fullName>
    </submittedName>
</protein>
<proteinExistence type="predicted"/>
<dbReference type="Proteomes" id="UP001233999">
    <property type="component" value="Unassembled WGS sequence"/>
</dbReference>
<feature type="non-terminal residue" evidence="2">
    <location>
        <position position="1"/>
    </location>
</feature>
<keyword evidence="3" id="KW-1185">Reference proteome</keyword>
<evidence type="ECO:0000313" key="3">
    <source>
        <dbReference type="Proteomes" id="UP001233999"/>
    </source>
</evidence>
<dbReference type="EMBL" id="JASPKZ010007189">
    <property type="protein sequence ID" value="KAJ9586184.1"/>
    <property type="molecule type" value="Genomic_DNA"/>
</dbReference>
<dbReference type="AlphaFoldDB" id="A0AAD8EDU0"/>
<sequence length="175" mass="21542">VITRFSHYCLHNYLLIEYKSQREDTRAREKIQEPERRVCSVCWNSYHSTRAREKSMFSQLEFLSHTRAREKSMFSQLEFLSQYKSQREEYVQSAGILITVQEPERRECSYKSQREDTRAREKIQEPERRVLQQEPERRYKSQREDTRAREKIQEPERRYNRAREKSMFSLLEFLS</sequence>
<comment type="caution">
    <text evidence="2">The sequence shown here is derived from an EMBL/GenBank/DDBJ whole genome shotgun (WGS) entry which is preliminary data.</text>
</comment>
<gene>
    <name evidence="2" type="ORF">L9F63_020169</name>
</gene>
<organism evidence="2 3">
    <name type="scientific">Diploptera punctata</name>
    <name type="common">Pacific beetle cockroach</name>
    <dbReference type="NCBI Taxonomy" id="6984"/>
    <lineage>
        <taxon>Eukaryota</taxon>
        <taxon>Metazoa</taxon>
        <taxon>Ecdysozoa</taxon>
        <taxon>Arthropoda</taxon>
        <taxon>Hexapoda</taxon>
        <taxon>Insecta</taxon>
        <taxon>Pterygota</taxon>
        <taxon>Neoptera</taxon>
        <taxon>Polyneoptera</taxon>
        <taxon>Dictyoptera</taxon>
        <taxon>Blattodea</taxon>
        <taxon>Blaberoidea</taxon>
        <taxon>Blaberidae</taxon>
        <taxon>Diplopterinae</taxon>
        <taxon>Diploptera</taxon>
    </lineage>
</organism>